<name>A0ACD3BAH7_9AGAR</name>
<evidence type="ECO:0000313" key="2">
    <source>
        <dbReference type="Proteomes" id="UP000308600"/>
    </source>
</evidence>
<protein>
    <submittedName>
        <fullName evidence="1">Uncharacterized protein</fullName>
    </submittedName>
</protein>
<dbReference type="EMBL" id="ML208265">
    <property type="protein sequence ID" value="TFK75024.1"/>
    <property type="molecule type" value="Genomic_DNA"/>
</dbReference>
<proteinExistence type="predicted"/>
<evidence type="ECO:0000313" key="1">
    <source>
        <dbReference type="EMBL" id="TFK75024.1"/>
    </source>
</evidence>
<organism evidence="1 2">
    <name type="scientific">Pluteus cervinus</name>
    <dbReference type="NCBI Taxonomy" id="181527"/>
    <lineage>
        <taxon>Eukaryota</taxon>
        <taxon>Fungi</taxon>
        <taxon>Dikarya</taxon>
        <taxon>Basidiomycota</taxon>
        <taxon>Agaricomycotina</taxon>
        <taxon>Agaricomycetes</taxon>
        <taxon>Agaricomycetidae</taxon>
        <taxon>Agaricales</taxon>
        <taxon>Pluteineae</taxon>
        <taxon>Pluteaceae</taxon>
        <taxon>Pluteus</taxon>
    </lineage>
</organism>
<reference evidence="1 2" key="1">
    <citation type="journal article" date="2019" name="Nat. Ecol. Evol.">
        <title>Megaphylogeny resolves global patterns of mushroom evolution.</title>
        <authorList>
            <person name="Varga T."/>
            <person name="Krizsan K."/>
            <person name="Foldi C."/>
            <person name="Dima B."/>
            <person name="Sanchez-Garcia M."/>
            <person name="Sanchez-Ramirez S."/>
            <person name="Szollosi G.J."/>
            <person name="Szarkandi J.G."/>
            <person name="Papp V."/>
            <person name="Albert L."/>
            <person name="Andreopoulos W."/>
            <person name="Angelini C."/>
            <person name="Antonin V."/>
            <person name="Barry K.W."/>
            <person name="Bougher N.L."/>
            <person name="Buchanan P."/>
            <person name="Buyck B."/>
            <person name="Bense V."/>
            <person name="Catcheside P."/>
            <person name="Chovatia M."/>
            <person name="Cooper J."/>
            <person name="Damon W."/>
            <person name="Desjardin D."/>
            <person name="Finy P."/>
            <person name="Geml J."/>
            <person name="Haridas S."/>
            <person name="Hughes K."/>
            <person name="Justo A."/>
            <person name="Karasinski D."/>
            <person name="Kautmanova I."/>
            <person name="Kiss B."/>
            <person name="Kocsube S."/>
            <person name="Kotiranta H."/>
            <person name="LaButti K.M."/>
            <person name="Lechner B.E."/>
            <person name="Liimatainen K."/>
            <person name="Lipzen A."/>
            <person name="Lukacs Z."/>
            <person name="Mihaltcheva S."/>
            <person name="Morgado L.N."/>
            <person name="Niskanen T."/>
            <person name="Noordeloos M.E."/>
            <person name="Ohm R.A."/>
            <person name="Ortiz-Santana B."/>
            <person name="Ovrebo C."/>
            <person name="Racz N."/>
            <person name="Riley R."/>
            <person name="Savchenko A."/>
            <person name="Shiryaev A."/>
            <person name="Soop K."/>
            <person name="Spirin V."/>
            <person name="Szebenyi C."/>
            <person name="Tomsovsky M."/>
            <person name="Tulloss R.E."/>
            <person name="Uehling J."/>
            <person name="Grigoriev I.V."/>
            <person name="Vagvolgyi C."/>
            <person name="Papp T."/>
            <person name="Martin F.M."/>
            <person name="Miettinen O."/>
            <person name="Hibbett D.S."/>
            <person name="Nagy L.G."/>
        </authorList>
    </citation>
    <scope>NUCLEOTIDE SEQUENCE [LARGE SCALE GENOMIC DNA]</scope>
    <source>
        <strain evidence="1 2">NL-1719</strain>
    </source>
</reference>
<keyword evidence="2" id="KW-1185">Reference proteome</keyword>
<sequence length="428" mass="48513">MGFVYHAKRHILVCTRRTPFTYPHCSASRVEMRVRCYHAPCTPQPEPLKLPNGHISLLPLVHRCSNLTIELNDHSRTLTVGTRTSDGSVEDQETVVPFVLSNHDEPGHTYVDGKLSELEEHQLRRPLGLLRPKVVESLEHDHHQHESEGKRSPWNLAYCAKGTVESASFASWVNEGGQRARTKQMNRLISEWKRDKVFQDILRGWSNEPYPIYNHPPRVLTPQTTCEPVAFAIERAALPLFGFPNFGSLLIGYFQSPDTGKTMLWIPRRSLNKRTWPGKLDVTVGGGIGLGYTAIATIIRECAEEASLDHEYVEKYVRPAGVLPFPNRSPANWILPGVYYTFDLPLPSDGSVRPRPNIEDGEVESFEVMDTETVLEKLVQDKFKSSSALAVVDFMIRHGFVTGRSDPRFVEVCRQLKRSVDLPIPWRS</sequence>
<accession>A0ACD3BAH7</accession>
<gene>
    <name evidence="1" type="ORF">BDN72DRAFT_832730</name>
</gene>
<dbReference type="Proteomes" id="UP000308600">
    <property type="component" value="Unassembled WGS sequence"/>
</dbReference>